<gene>
    <name evidence="2" type="ORF">DCAF_LOCUS19881</name>
</gene>
<dbReference type="AlphaFoldDB" id="A0AAV1SAP2"/>
<reference evidence="2 3" key="1">
    <citation type="submission" date="2024-01" db="EMBL/GenBank/DDBJ databases">
        <authorList>
            <person name="Waweru B."/>
        </authorList>
    </citation>
    <scope>NUCLEOTIDE SEQUENCE [LARGE SCALE GENOMIC DNA]</scope>
</reference>
<dbReference type="PANTHER" id="PTHR33735">
    <property type="entry name" value="EXPRESSED PROTEIN"/>
    <property type="match status" value="1"/>
</dbReference>
<dbReference type="EMBL" id="CAWUPB010001173">
    <property type="protein sequence ID" value="CAK7347197.1"/>
    <property type="molecule type" value="Genomic_DNA"/>
</dbReference>
<organism evidence="2 3">
    <name type="scientific">Dovyalis caffra</name>
    <dbReference type="NCBI Taxonomy" id="77055"/>
    <lineage>
        <taxon>Eukaryota</taxon>
        <taxon>Viridiplantae</taxon>
        <taxon>Streptophyta</taxon>
        <taxon>Embryophyta</taxon>
        <taxon>Tracheophyta</taxon>
        <taxon>Spermatophyta</taxon>
        <taxon>Magnoliopsida</taxon>
        <taxon>eudicotyledons</taxon>
        <taxon>Gunneridae</taxon>
        <taxon>Pentapetalae</taxon>
        <taxon>rosids</taxon>
        <taxon>fabids</taxon>
        <taxon>Malpighiales</taxon>
        <taxon>Salicaceae</taxon>
        <taxon>Flacourtieae</taxon>
        <taxon>Dovyalis</taxon>
    </lineage>
</organism>
<dbReference type="Proteomes" id="UP001314170">
    <property type="component" value="Unassembled WGS sequence"/>
</dbReference>
<sequence length="252" mass="27937">MIKKFSTVEGISAIPNSSDDNYVAQQDQMVDYKTAGDVGKVTEIRENVAHAVEKVGVAEKVSAKMADKLPSHGNLKIQLCYLKVDELKQEVSETVSEPFKYPEKLLDKEDNRECWMSCFRNHKIQIQKPISRKSKVGNSQHHPGTALCKKSKDVRVDKFEAVVETADRVADIVEEVAEEVGKVAEEVADHLPEGGNLEQVATFVENVAKETAKDANLVDELIEKVEELGNEVESVVEQDTENANGISKEAKD</sequence>
<accession>A0AAV1SAP2</accession>
<protein>
    <submittedName>
        <fullName evidence="2">Uncharacterized protein</fullName>
    </submittedName>
</protein>
<keyword evidence="3" id="KW-1185">Reference proteome</keyword>
<evidence type="ECO:0000313" key="2">
    <source>
        <dbReference type="EMBL" id="CAK7347197.1"/>
    </source>
</evidence>
<comment type="caution">
    <text evidence="2">The sequence shown here is derived from an EMBL/GenBank/DDBJ whole genome shotgun (WGS) entry which is preliminary data.</text>
</comment>
<name>A0AAV1SAP2_9ROSI</name>
<evidence type="ECO:0000313" key="3">
    <source>
        <dbReference type="Proteomes" id="UP001314170"/>
    </source>
</evidence>
<dbReference type="PANTHER" id="PTHR33735:SF14">
    <property type="entry name" value="PHAGE CAPSID SCAFFOLDING PROTEIN (GPO) SERINE PEPTIDASE"/>
    <property type="match status" value="1"/>
</dbReference>
<evidence type="ECO:0000256" key="1">
    <source>
        <dbReference type="SAM" id="MobiDB-lite"/>
    </source>
</evidence>
<feature type="region of interest" description="Disordered" evidence="1">
    <location>
        <begin position="232"/>
        <end position="252"/>
    </location>
</feature>
<proteinExistence type="predicted"/>